<dbReference type="InterPro" id="IPR007372">
    <property type="entry name" value="Lipid/polyisoprenoid-bd_YceI"/>
</dbReference>
<dbReference type="RefSeq" id="WP_066129959.1">
    <property type="nucleotide sequence ID" value="NZ_FKIF01000007.1"/>
</dbReference>
<organism evidence="3 4">
    <name type="scientific">Bordetella ansorpii</name>
    <dbReference type="NCBI Taxonomy" id="288768"/>
    <lineage>
        <taxon>Bacteria</taxon>
        <taxon>Pseudomonadati</taxon>
        <taxon>Pseudomonadota</taxon>
        <taxon>Betaproteobacteria</taxon>
        <taxon>Burkholderiales</taxon>
        <taxon>Alcaligenaceae</taxon>
        <taxon>Bordetella</taxon>
    </lineage>
</organism>
<dbReference type="SMART" id="SM00867">
    <property type="entry name" value="YceI"/>
    <property type="match status" value="1"/>
</dbReference>
<dbReference type="OrthoDB" id="9811006at2"/>
<dbReference type="Proteomes" id="UP000076848">
    <property type="component" value="Unassembled WGS sequence"/>
</dbReference>
<dbReference type="Pfam" id="PF04264">
    <property type="entry name" value="YceI"/>
    <property type="match status" value="1"/>
</dbReference>
<keyword evidence="1" id="KW-0732">Signal</keyword>
<proteinExistence type="predicted"/>
<gene>
    <name evidence="3" type="primary">yceI_1</name>
    <name evidence="3" type="ORF">SAMEA3906486_03578</name>
</gene>
<reference evidence="3 4" key="1">
    <citation type="submission" date="2016-04" db="EMBL/GenBank/DDBJ databases">
        <authorList>
            <consortium name="Pathogen Informatics"/>
        </authorList>
    </citation>
    <scope>NUCLEOTIDE SEQUENCE [LARGE SCALE GENOMIC DNA]</scope>
    <source>
        <strain evidence="3 4">H050680373</strain>
    </source>
</reference>
<evidence type="ECO:0000259" key="2">
    <source>
        <dbReference type="SMART" id="SM00867"/>
    </source>
</evidence>
<keyword evidence="4" id="KW-1185">Reference proteome</keyword>
<dbReference type="PANTHER" id="PTHR34406:SF1">
    <property type="entry name" value="PROTEIN YCEI"/>
    <property type="match status" value="1"/>
</dbReference>
<feature type="domain" description="Lipid/polyisoprenoid-binding YceI-like" evidence="2">
    <location>
        <begin position="27"/>
        <end position="187"/>
    </location>
</feature>
<protein>
    <submittedName>
        <fullName evidence="3">Uncharacterized conserved protein</fullName>
    </submittedName>
</protein>
<evidence type="ECO:0000313" key="3">
    <source>
        <dbReference type="EMBL" id="SAI71506.1"/>
    </source>
</evidence>
<feature type="signal peptide" evidence="1">
    <location>
        <begin position="1"/>
        <end position="23"/>
    </location>
</feature>
<evidence type="ECO:0000256" key="1">
    <source>
        <dbReference type="SAM" id="SignalP"/>
    </source>
</evidence>
<accession>A0A157SNP4</accession>
<evidence type="ECO:0000313" key="4">
    <source>
        <dbReference type="Proteomes" id="UP000076848"/>
    </source>
</evidence>
<sequence>MPFRLACLPLLLASLCGMARADAQPVSYPFDQRNAVIEFFPRVGGLLRPTGEFQQFQGSLSLDAAKLAQSQAIVRMSASLIRVGMPGGASKLRSADYFDAARYPEIDYRSTGLTAGDDGKWTMTGLLTIRGVTRPQTLDVSLVPGGKGRGPAAFEATGKIRRSDFGMVADHRLVADEIGLTIKVALDRSAVAGLRPPEPEPHIEP</sequence>
<dbReference type="PANTHER" id="PTHR34406">
    <property type="entry name" value="PROTEIN YCEI"/>
    <property type="match status" value="1"/>
</dbReference>
<dbReference type="Gene3D" id="2.40.128.110">
    <property type="entry name" value="Lipid/polyisoprenoid-binding, YceI-like"/>
    <property type="match status" value="1"/>
</dbReference>
<feature type="chain" id="PRO_5007616465" evidence="1">
    <location>
        <begin position="24"/>
        <end position="205"/>
    </location>
</feature>
<dbReference type="STRING" id="288768.SAMEA3906486_03578"/>
<dbReference type="InterPro" id="IPR036761">
    <property type="entry name" value="TTHA0802/YceI-like_sf"/>
</dbReference>
<dbReference type="EMBL" id="FKIF01000007">
    <property type="protein sequence ID" value="SAI71506.1"/>
    <property type="molecule type" value="Genomic_DNA"/>
</dbReference>
<name>A0A157SNP4_9BORD</name>
<dbReference type="AlphaFoldDB" id="A0A157SNP4"/>
<dbReference type="SUPFAM" id="SSF101874">
    <property type="entry name" value="YceI-like"/>
    <property type="match status" value="1"/>
</dbReference>